<comment type="subcellular location">
    <subcellularLocation>
        <location evidence="1">Cell membrane</location>
    </subcellularLocation>
    <subcellularLocation>
        <location evidence="2">Cytoplasm</location>
        <location evidence="2">Cytosol</location>
    </subcellularLocation>
    <subcellularLocation>
        <location evidence="3">Endoplasmic reticulum membrane</location>
    </subcellularLocation>
</comment>
<feature type="compositionally biased region" description="Basic residues" evidence="16">
    <location>
        <begin position="258"/>
        <end position="267"/>
    </location>
</feature>
<keyword evidence="15" id="KW-0175">Coiled coil</keyword>
<evidence type="ECO:0000256" key="4">
    <source>
        <dbReference type="ARBA" id="ARBA00008842"/>
    </source>
</evidence>
<protein>
    <recommendedName>
        <fullName evidence="14">Oxysterol-binding protein</fullName>
    </recommendedName>
</protein>
<dbReference type="GO" id="GO:0097038">
    <property type="term" value="C:perinuclear endoplasmic reticulum"/>
    <property type="evidence" value="ECO:0000318"/>
    <property type="project" value="GO_Central"/>
</dbReference>
<dbReference type="GO" id="GO:0005829">
    <property type="term" value="C:cytosol"/>
    <property type="evidence" value="ECO:0000318"/>
    <property type="project" value="GO_Central"/>
</dbReference>
<reference evidence="19" key="2">
    <citation type="submission" date="2025-08" db="UniProtKB">
        <authorList>
            <consortium name="RefSeq"/>
        </authorList>
    </citation>
    <scope>IDENTIFICATION</scope>
    <source>
        <strain evidence="19">S238N-H82</strain>
        <tissue evidence="19">Testes</tissue>
    </source>
</reference>
<dbReference type="GO" id="GO:0005789">
    <property type="term" value="C:endoplasmic reticulum membrane"/>
    <property type="evidence" value="ECO:0007669"/>
    <property type="project" value="UniProtKB-SubCell"/>
</dbReference>
<keyword evidence="11" id="KW-0446">Lipid-binding</keyword>
<dbReference type="KEGG" id="bfo:118405952"/>
<evidence type="ECO:0000256" key="14">
    <source>
        <dbReference type="RuleBase" id="RU003845"/>
    </source>
</evidence>
<dbReference type="GO" id="GO:0005634">
    <property type="term" value="C:nucleus"/>
    <property type="evidence" value="ECO:0007669"/>
    <property type="project" value="UniProtKB-ARBA"/>
</dbReference>
<dbReference type="GeneID" id="118405952"/>
<dbReference type="Gene3D" id="2.30.29.30">
    <property type="entry name" value="Pleckstrin-homology domain (PH domain)/Phosphotyrosine-binding domain (PTB)"/>
    <property type="match status" value="1"/>
</dbReference>
<keyword evidence="9" id="KW-0256">Endoplasmic reticulum</keyword>
<dbReference type="PROSITE" id="PS01013">
    <property type="entry name" value="OSBP"/>
    <property type="match status" value="1"/>
</dbReference>
<feature type="region of interest" description="Disordered" evidence="16">
    <location>
        <begin position="1"/>
        <end position="70"/>
    </location>
</feature>
<dbReference type="InterPro" id="IPR037239">
    <property type="entry name" value="OSBP_sf"/>
</dbReference>
<accession>A0A9J7HLK3</accession>
<keyword evidence="7" id="KW-0963">Cytoplasm</keyword>
<keyword evidence="6" id="KW-1003">Cell membrane</keyword>
<evidence type="ECO:0000256" key="15">
    <source>
        <dbReference type="SAM" id="Coils"/>
    </source>
</evidence>
<evidence type="ECO:0000259" key="17">
    <source>
        <dbReference type="PROSITE" id="PS50003"/>
    </source>
</evidence>
<keyword evidence="18" id="KW-1185">Reference proteome</keyword>
<dbReference type="PANTHER" id="PTHR10972">
    <property type="entry name" value="OXYSTEROL-BINDING PROTEIN-RELATED"/>
    <property type="match status" value="1"/>
</dbReference>
<feature type="compositionally biased region" description="Low complexity" evidence="16">
    <location>
        <begin position="38"/>
        <end position="54"/>
    </location>
</feature>
<gene>
    <name evidence="19" type="primary">LOC118405952</name>
</gene>
<dbReference type="OMA" id="RQSLSQX"/>
<keyword evidence="5 14" id="KW-0813">Transport</keyword>
<dbReference type="GO" id="GO:0015485">
    <property type="term" value="F:cholesterol binding"/>
    <property type="evidence" value="ECO:0000318"/>
    <property type="project" value="GO_Central"/>
</dbReference>
<feature type="region of interest" description="Disordered" evidence="16">
    <location>
        <begin position="258"/>
        <end position="321"/>
    </location>
</feature>
<organism evidence="18 19">
    <name type="scientific">Branchiostoma floridae</name>
    <name type="common">Florida lancelet</name>
    <name type="synonym">Amphioxus</name>
    <dbReference type="NCBI Taxonomy" id="7739"/>
    <lineage>
        <taxon>Eukaryota</taxon>
        <taxon>Metazoa</taxon>
        <taxon>Chordata</taxon>
        <taxon>Cephalochordata</taxon>
        <taxon>Leptocardii</taxon>
        <taxon>Amphioxiformes</taxon>
        <taxon>Branchiostomatidae</taxon>
        <taxon>Branchiostoma</taxon>
    </lineage>
</organism>
<dbReference type="Gene3D" id="2.40.160.120">
    <property type="match status" value="1"/>
</dbReference>
<feature type="compositionally biased region" description="Basic and acidic residues" evidence="16">
    <location>
        <begin position="55"/>
        <end position="70"/>
    </location>
</feature>
<dbReference type="OrthoDB" id="1854502at2759"/>
<evidence type="ECO:0000256" key="8">
    <source>
        <dbReference type="ARBA" id="ARBA00022553"/>
    </source>
</evidence>
<keyword evidence="8" id="KW-0597">Phosphoprotein</keyword>
<sequence length="970" mass="109246">MEAASKKSVEATKSTESSGAAAPPVDGTSAQDGTARLSLKSTSDKSTSGSSKETPSPKKEKDSPDLEKGEWEIVEGLKTGTTVEKSTPSKYEGFMLKKRKWPLKGWHKRFFVLEKGFLKYAKRLQSVQRGKLHGSIDVGLSVMSIMKDARRIDLDTEDSIYHLKTPPLIRNRRLSMPRTMSRSSSALGQGRVAAWLMESEAMEQCNKELSSVQTKVYQLNSILQELQRLQSSLDDQYKYLDLSVPDLASKKKSWRLSFRKSKHKKSMSHGGSSTASTSSTASVSSNRNSTGAITGAMLPPPSTLAVEKQPHHMSTPNISSELNGKLENAKKVYVAETTPTSPTSQQRSEEMRLRQEFVNNAKEVYSQLKVLTLTLRSERDKLQDAMGQQVLSPAHGGHADRLGTVLAQVQAQNADMRARLNRIAREADLSTVQTPGGTLDQKTPLLQRQFSGDDHLSLSTADSVTEFFDAEEFLISSSSSDGESEDESLVSGESEETMATDDSTTTAMGRPEAVVGAETAEDPGMSQTGHRAQLPCPKPETGDLSIWSIMRKNIGKDLSKVCMPVTMNEPLNTLQRLAEELEYSELLDKAAETDNPYERMALIAAFAVSGYSSTYYRAGQKPFNPLLGETYECVREDKGFSFIAEQVSHHPPISACHCKGEKWVFWQDARLKTKFWGKSMEIIPIGTVNVSIPKYNDHYTWSKVTSCIHNIMTGQRWMDHYGEKIIKNKDITCKLMFHKYISTITWWAETFQPLKSAIVDHFFSDDPQSGRGVKLPASYWSTRCHDVLGSVLDKDGKEIHHLFGKWHEGLWCGHAPSAKCIWRPAAHVKLTENKLLMRMMGSGTARSSRKGSMPEEYDLYYGFTRFAVELNELTPDLKTALPPTDTRFRPDQRLLEEGQVQRAQNEKVRLEQMQRMREREREEAGVVYQPRFFRRSKQEQHHHDSWTFNNTYWDMRKTPGFSMTENMKLW</sequence>
<dbReference type="InterPro" id="IPR011993">
    <property type="entry name" value="PH-like_dom_sf"/>
</dbReference>
<evidence type="ECO:0000256" key="11">
    <source>
        <dbReference type="ARBA" id="ARBA00023121"/>
    </source>
</evidence>
<feature type="compositionally biased region" description="Basic and acidic residues" evidence="16">
    <location>
        <begin position="1"/>
        <end position="10"/>
    </location>
</feature>
<dbReference type="Proteomes" id="UP000001554">
    <property type="component" value="Chromosome 18"/>
</dbReference>
<dbReference type="RefSeq" id="XP_035661698.1">
    <property type="nucleotide sequence ID" value="XM_035805805.1"/>
</dbReference>
<feature type="domain" description="PH" evidence="17">
    <location>
        <begin position="88"/>
        <end position="263"/>
    </location>
</feature>
<evidence type="ECO:0000256" key="9">
    <source>
        <dbReference type="ARBA" id="ARBA00022824"/>
    </source>
</evidence>
<evidence type="ECO:0000256" key="6">
    <source>
        <dbReference type="ARBA" id="ARBA00022475"/>
    </source>
</evidence>
<proteinExistence type="inferred from homology"/>
<evidence type="ECO:0000256" key="10">
    <source>
        <dbReference type="ARBA" id="ARBA00023055"/>
    </source>
</evidence>
<dbReference type="InterPro" id="IPR041680">
    <property type="entry name" value="PH_8"/>
</dbReference>
<dbReference type="PANTHER" id="PTHR10972:SF203">
    <property type="entry name" value="OXYSTEROL-BINDING PROTEIN HOMOLOG 3"/>
    <property type="match status" value="1"/>
</dbReference>
<dbReference type="Gene3D" id="3.30.70.3490">
    <property type="match status" value="1"/>
</dbReference>
<evidence type="ECO:0000256" key="16">
    <source>
        <dbReference type="SAM" id="MobiDB-lite"/>
    </source>
</evidence>
<dbReference type="AlphaFoldDB" id="A0A9J7HLK3"/>
<dbReference type="InterPro" id="IPR018494">
    <property type="entry name" value="Oxysterol-bd_CS"/>
</dbReference>
<evidence type="ECO:0000256" key="12">
    <source>
        <dbReference type="ARBA" id="ARBA00023136"/>
    </source>
</evidence>
<evidence type="ECO:0000256" key="5">
    <source>
        <dbReference type="ARBA" id="ARBA00022448"/>
    </source>
</evidence>
<comment type="similarity">
    <text evidence="4 13">Belongs to the OSBP family.</text>
</comment>
<dbReference type="SUPFAM" id="SSF50729">
    <property type="entry name" value="PH domain-like"/>
    <property type="match status" value="1"/>
</dbReference>
<dbReference type="GO" id="GO:0006699">
    <property type="term" value="P:bile acid biosynthetic process"/>
    <property type="evidence" value="ECO:0007669"/>
    <property type="project" value="UniProtKB-ARBA"/>
</dbReference>
<feature type="compositionally biased region" description="Low complexity" evidence="16">
    <location>
        <begin position="268"/>
        <end position="290"/>
    </location>
</feature>
<evidence type="ECO:0000256" key="3">
    <source>
        <dbReference type="ARBA" id="ARBA00004586"/>
    </source>
</evidence>
<feature type="region of interest" description="Disordered" evidence="16">
    <location>
        <begin position="475"/>
        <end position="511"/>
    </location>
</feature>
<keyword evidence="10 14" id="KW-0445">Lipid transport</keyword>
<reference evidence="18" key="1">
    <citation type="journal article" date="2020" name="Nat. Ecol. Evol.">
        <title>Deeply conserved synteny resolves early events in vertebrate evolution.</title>
        <authorList>
            <person name="Simakov O."/>
            <person name="Marletaz F."/>
            <person name="Yue J.X."/>
            <person name="O'Connell B."/>
            <person name="Jenkins J."/>
            <person name="Brandt A."/>
            <person name="Calef R."/>
            <person name="Tung C.H."/>
            <person name="Huang T.K."/>
            <person name="Schmutz J."/>
            <person name="Satoh N."/>
            <person name="Yu J.K."/>
            <person name="Putnam N.H."/>
            <person name="Green R.E."/>
            <person name="Rokhsar D.S."/>
        </authorList>
    </citation>
    <scope>NUCLEOTIDE SEQUENCE [LARGE SCALE GENOMIC DNA]</scope>
    <source>
        <strain evidence="18">S238N-H82</strain>
    </source>
</reference>
<evidence type="ECO:0000313" key="18">
    <source>
        <dbReference type="Proteomes" id="UP000001554"/>
    </source>
</evidence>
<evidence type="ECO:0000256" key="13">
    <source>
        <dbReference type="RuleBase" id="RU003844"/>
    </source>
</evidence>
<evidence type="ECO:0000256" key="2">
    <source>
        <dbReference type="ARBA" id="ARBA00004514"/>
    </source>
</evidence>
<dbReference type="PROSITE" id="PS50003">
    <property type="entry name" value="PH_DOMAIN"/>
    <property type="match status" value="1"/>
</dbReference>
<evidence type="ECO:0000256" key="7">
    <source>
        <dbReference type="ARBA" id="ARBA00022490"/>
    </source>
</evidence>
<dbReference type="GO" id="GO:0005886">
    <property type="term" value="C:plasma membrane"/>
    <property type="evidence" value="ECO:0000318"/>
    <property type="project" value="GO_Central"/>
</dbReference>
<keyword evidence="12" id="KW-0472">Membrane</keyword>
<dbReference type="FunFam" id="2.30.29.30:FF:000011">
    <property type="entry name" value="Oxysterol-binding protein"/>
    <property type="match status" value="1"/>
</dbReference>
<dbReference type="FunFam" id="2.40.160.120:FF:000001">
    <property type="entry name" value="Oxysterol-binding protein"/>
    <property type="match status" value="1"/>
</dbReference>
<dbReference type="InterPro" id="IPR000648">
    <property type="entry name" value="Oxysterol-bd"/>
</dbReference>
<evidence type="ECO:0000256" key="1">
    <source>
        <dbReference type="ARBA" id="ARBA00004236"/>
    </source>
</evidence>
<name>A0A9J7HLK3_BRAFL</name>
<dbReference type="SUPFAM" id="SSF144000">
    <property type="entry name" value="Oxysterol-binding protein-like"/>
    <property type="match status" value="1"/>
</dbReference>
<feature type="coiled-coil region" evidence="15">
    <location>
        <begin position="893"/>
        <end position="923"/>
    </location>
</feature>
<dbReference type="Pfam" id="PF15409">
    <property type="entry name" value="PH_8"/>
    <property type="match status" value="1"/>
</dbReference>
<dbReference type="GO" id="GO:0120015">
    <property type="term" value="F:sterol transfer activity"/>
    <property type="evidence" value="ECO:0007669"/>
    <property type="project" value="UniProtKB-ARBA"/>
</dbReference>
<dbReference type="InterPro" id="IPR001849">
    <property type="entry name" value="PH_domain"/>
</dbReference>
<feature type="compositionally biased region" description="Acidic residues" evidence="16">
    <location>
        <begin position="482"/>
        <end position="499"/>
    </location>
</feature>
<evidence type="ECO:0000313" key="19">
    <source>
        <dbReference type="RefSeq" id="XP_035661698.1"/>
    </source>
</evidence>
<dbReference type="Pfam" id="PF01237">
    <property type="entry name" value="Oxysterol_BP"/>
    <property type="match status" value="2"/>
</dbReference>
<dbReference type="CDD" id="cd13287">
    <property type="entry name" value="PH_ORP3_ORP6_ORP7"/>
    <property type="match status" value="1"/>
</dbReference>
<feature type="compositionally biased region" description="Polar residues" evidence="16">
    <location>
        <begin position="312"/>
        <end position="321"/>
    </location>
</feature>